<dbReference type="RefSeq" id="WP_266011633.1">
    <property type="nucleotide sequence ID" value="NZ_JAPFQP010000001.1"/>
</dbReference>
<dbReference type="Proteomes" id="UP001207116">
    <property type="component" value="Unassembled WGS sequence"/>
</dbReference>
<organism evidence="2 3">
    <name type="scientific">Lentiprolixibacter aurantiacus</name>
    <dbReference type="NCBI Taxonomy" id="2993939"/>
    <lineage>
        <taxon>Bacteria</taxon>
        <taxon>Pseudomonadati</taxon>
        <taxon>Bacteroidota</taxon>
        <taxon>Flavobacteriia</taxon>
        <taxon>Flavobacteriales</taxon>
        <taxon>Flavobacteriaceae</taxon>
        <taxon>Lentiprolixibacter</taxon>
    </lineage>
</organism>
<name>A0AAE3SN22_9FLAO</name>
<dbReference type="GO" id="GO:0030170">
    <property type="term" value="F:pyridoxal phosphate binding"/>
    <property type="evidence" value="ECO:0007669"/>
    <property type="project" value="InterPro"/>
</dbReference>
<protein>
    <submittedName>
        <fullName evidence="2">Alpha-glucan family phosphorylase</fullName>
    </submittedName>
</protein>
<dbReference type="GO" id="GO:0008184">
    <property type="term" value="F:glycogen phosphorylase activity"/>
    <property type="evidence" value="ECO:0007669"/>
    <property type="project" value="InterPro"/>
</dbReference>
<keyword evidence="3" id="KW-1185">Reference proteome</keyword>
<sequence length="547" mass="62371">MTSKYAKWHHPYKPSQKFQKKVAYFSMEFGIDQGLKIYSGGLGFLAGSHMKAAHDLKQNLIGIGMLWKYGYYDQYRNPDQTLLPAFIEKNYCYLEDTGIELQVRIRNNHAVKVGVLVLKPEIFNTAPIYLLTTDVDGNDHLSRTITNRLYDPNDETRIAQSIILGVGGAKLVEILGGADIYHLNEGHALPAFYYLRNRGVSKEQMVFTTHTPEKGGHEERFGPMLNDFGFFERRLNDDELERETVSGNQLNYTIAALRMVKRANAVSKLHSKVARHMYEGVSGIAGVIPITNSQHQGFWQDSKLGQAWKKNNPVAFRKRKLELKEELFGEVLNQTGKIFDPRALTIVWARRFAEYKRADLLLYDLQRFEQIISNSSYPVQIIWAGKPYPGDHGAIGIFNRLVHYTRHKANLAVLTGYEIALSRLLKEGSDIWLNTPRITREASGTSGMTAAMNGSVNLSTRDGWIPEFIRNGKNGFVLPALDHNLPHGEQDYKDSQNLYKILEDKVMPIYYDKPGNWSEIVFNGIEGVVPQFTSARMATEYYEKLYR</sequence>
<dbReference type="InterPro" id="IPR000811">
    <property type="entry name" value="Glyco_trans_35"/>
</dbReference>
<dbReference type="SUPFAM" id="SSF53756">
    <property type="entry name" value="UDP-Glycosyltransferase/glycogen phosphorylase"/>
    <property type="match status" value="1"/>
</dbReference>
<dbReference type="AlphaFoldDB" id="A0AAE3SN22"/>
<gene>
    <name evidence="2" type="primary">glgP</name>
    <name evidence="2" type="ORF">OO016_06060</name>
</gene>
<proteinExistence type="inferred from homology"/>
<evidence type="ECO:0000256" key="1">
    <source>
        <dbReference type="ARBA" id="ARBA00006047"/>
    </source>
</evidence>
<dbReference type="InterPro" id="IPR052182">
    <property type="entry name" value="Glycogen/Maltodextrin_Phosph"/>
</dbReference>
<dbReference type="NCBIfam" id="TIGR02094">
    <property type="entry name" value="more_P_ylases"/>
    <property type="match status" value="2"/>
</dbReference>
<accession>A0AAE3SN22</accession>
<dbReference type="EMBL" id="JAPFQP010000001">
    <property type="protein sequence ID" value="MCX2719159.1"/>
    <property type="molecule type" value="Genomic_DNA"/>
</dbReference>
<evidence type="ECO:0000313" key="2">
    <source>
        <dbReference type="EMBL" id="MCX2719159.1"/>
    </source>
</evidence>
<dbReference type="Gene3D" id="3.40.50.2000">
    <property type="entry name" value="Glycogen Phosphorylase B"/>
    <property type="match status" value="2"/>
</dbReference>
<dbReference type="InterPro" id="IPR011834">
    <property type="entry name" value="Agluc_phsphrylas"/>
</dbReference>
<dbReference type="PANTHER" id="PTHR42655:SF1">
    <property type="entry name" value="GLYCOGEN PHOSPHORYLASE"/>
    <property type="match status" value="1"/>
</dbReference>
<dbReference type="GO" id="GO:0005975">
    <property type="term" value="P:carbohydrate metabolic process"/>
    <property type="evidence" value="ECO:0007669"/>
    <property type="project" value="InterPro"/>
</dbReference>
<dbReference type="Pfam" id="PF00343">
    <property type="entry name" value="Phosphorylase"/>
    <property type="match status" value="1"/>
</dbReference>
<comment type="caution">
    <text evidence="2">The sequence shown here is derived from an EMBL/GenBank/DDBJ whole genome shotgun (WGS) entry which is preliminary data.</text>
</comment>
<comment type="similarity">
    <text evidence="1">Belongs to the glycogen phosphorylase family.</text>
</comment>
<evidence type="ECO:0000313" key="3">
    <source>
        <dbReference type="Proteomes" id="UP001207116"/>
    </source>
</evidence>
<dbReference type="PANTHER" id="PTHR42655">
    <property type="entry name" value="GLYCOGEN PHOSPHORYLASE"/>
    <property type="match status" value="1"/>
</dbReference>
<reference evidence="2" key="1">
    <citation type="submission" date="2022-11" db="EMBL/GenBank/DDBJ databases">
        <title>The characterization of three novel Bacteroidetes species and genomic analysis of their roles in tidal elemental geochemical cycles.</title>
        <authorList>
            <person name="Ma K.-J."/>
        </authorList>
    </citation>
    <scope>NUCLEOTIDE SEQUENCE</scope>
    <source>
        <strain evidence="2">M415</strain>
    </source>
</reference>